<keyword evidence="3" id="KW-1185">Reference proteome</keyword>
<evidence type="ECO:0000256" key="1">
    <source>
        <dbReference type="SAM" id="MobiDB-lite"/>
    </source>
</evidence>
<gene>
    <name evidence="2" type="ORF">SLS56_000153</name>
</gene>
<evidence type="ECO:0000313" key="2">
    <source>
        <dbReference type="EMBL" id="KAL1638345.1"/>
    </source>
</evidence>
<dbReference type="EMBL" id="JAJVDC020000001">
    <property type="protein sequence ID" value="KAL1638345.1"/>
    <property type="molecule type" value="Genomic_DNA"/>
</dbReference>
<accession>A0ABR3TFK8</accession>
<dbReference type="Proteomes" id="UP001521116">
    <property type="component" value="Unassembled WGS sequence"/>
</dbReference>
<reference evidence="2 3" key="1">
    <citation type="submission" date="2024-02" db="EMBL/GenBank/DDBJ databases">
        <title>De novo assembly and annotation of 12 fungi associated with fruit tree decline syndrome in Ontario, Canada.</title>
        <authorList>
            <person name="Sulman M."/>
            <person name="Ellouze W."/>
            <person name="Ilyukhin E."/>
        </authorList>
    </citation>
    <scope>NUCLEOTIDE SEQUENCE [LARGE SCALE GENOMIC DNA]</scope>
    <source>
        <strain evidence="2 3">M1-105</strain>
    </source>
</reference>
<sequence length="402" mass="44830">MDKWKAMADASVIRGLNQLPYCILCGAKHAWLECQTGWAERIKNQQRDRSKVILMDWLEKSADVDSSEREPIFCGFCESFGQHNTLNCHTTAEIYKQDEDQFLFDRFGPALASGYTVDGRKKHGKMYKPLVEKKCRMCRTTLPKAIKLDDQPEHEIIVACSNPRCKQLNLLPVESENESGSSGGDNTWSGRQGSWGGINITTREQAATQLLAATAKEWWPFLGGHNVTQDSKGQPYYEGPQCMTKAASQAFGTNKYDHNGWWHFNDPGNFQPMFPPATLHFTSTDKAVREEPNCPIRHTRAGLIPFCMCCGLFGTVVDDDEDIVMVQTGPSNEGDLAGAGAGIVSFENPLYQLGGRNPLGEKHYIPGFKCWCGVVFGAAPQIAWVKQRASAPQPKMQLDLKR</sequence>
<comment type="caution">
    <text evidence="2">The sequence shown here is derived from an EMBL/GenBank/DDBJ whole genome shotgun (WGS) entry which is preliminary data.</text>
</comment>
<organism evidence="2 3">
    <name type="scientific">Neofusicoccum ribis</name>
    <dbReference type="NCBI Taxonomy" id="45134"/>
    <lineage>
        <taxon>Eukaryota</taxon>
        <taxon>Fungi</taxon>
        <taxon>Dikarya</taxon>
        <taxon>Ascomycota</taxon>
        <taxon>Pezizomycotina</taxon>
        <taxon>Dothideomycetes</taxon>
        <taxon>Dothideomycetes incertae sedis</taxon>
        <taxon>Botryosphaeriales</taxon>
        <taxon>Botryosphaeriaceae</taxon>
        <taxon>Neofusicoccum</taxon>
    </lineage>
</organism>
<feature type="region of interest" description="Disordered" evidence="1">
    <location>
        <begin position="174"/>
        <end position="193"/>
    </location>
</feature>
<evidence type="ECO:0000313" key="3">
    <source>
        <dbReference type="Proteomes" id="UP001521116"/>
    </source>
</evidence>
<proteinExistence type="predicted"/>
<protein>
    <submittedName>
        <fullName evidence="2">Uncharacterized protein</fullName>
    </submittedName>
</protein>
<name>A0ABR3TFK8_9PEZI</name>